<organism evidence="1">
    <name type="scientific">marine sediment metagenome</name>
    <dbReference type="NCBI Taxonomy" id="412755"/>
    <lineage>
        <taxon>unclassified sequences</taxon>
        <taxon>metagenomes</taxon>
        <taxon>ecological metagenomes</taxon>
    </lineage>
</organism>
<accession>X0TCX8</accession>
<dbReference type="AlphaFoldDB" id="X0TCX8"/>
<feature type="non-terminal residue" evidence="1">
    <location>
        <position position="1"/>
    </location>
</feature>
<name>X0TCX8_9ZZZZ</name>
<reference evidence="1" key="1">
    <citation type="journal article" date="2014" name="Front. Microbiol.">
        <title>High frequency of phylogenetically diverse reductive dehalogenase-homologous genes in deep subseafloor sedimentary metagenomes.</title>
        <authorList>
            <person name="Kawai M."/>
            <person name="Futagami T."/>
            <person name="Toyoda A."/>
            <person name="Takaki Y."/>
            <person name="Nishi S."/>
            <person name="Hori S."/>
            <person name="Arai W."/>
            <person name="Tsubouchi T."/>
            <person name="Morono Y."/>
            <person name="Uchiyama I."/>
            <person name="Ito T."/>
            <person name="Fujiyama A."/>
            <person name="Inagaki F."/>
            <person name="Takami H."/>
        </authorList>
    </citation>
    <scope>NUCLEOTIDE SEQUENCE</scope>
    <source>
        <strain evidence="1">Expedition CK06-06</strain>
    </source>
</reference>
<dbReference type="EMBL" id="BARS01015490">
    <property type="protein sequence ID" value="GAF91054.1"/>
    <property type="molecule type" value="Genomic_DNA"/>
</dbReference>
<dbReference type="SUPFAM" id="SSF53300">
    <property type="entry name" value="vWA-like"/>
    <property type="match status" value="1"/>
</dbReference>
<evidence type="ECO:0008006" key="2">
    <source>
        <dbReference type="Google" id="ProtNLM"/>
    </source>
</evidence>
<dbReference type="InterPro" id="IPR036465">
    <property type="entry name" value="vWFA_dom_sf"/>
</dbReference>
<gene>
    <name evidence="1" type="ORF">S01H1_25625</name>
</gene>
<proteinExistence type="predicted"/>
<sequence>VGDLAVGESVTLNITVNVNALTPTQMAMILDGSGSIFDNDWDIMLEGLATAIEDVGCFPHDGSVELTVIQFGGNSNSSVNAR</sequence>
<protein>
    <recommendedName>
        <fullName evidence="2">VWFA domain-containing protein</fullName>
    </recommendedName>
</protein>
<comment type="caution">
    <text evidence="1">The sequence shown here is derived from an EMBL/GenBank/DDBJ whole genome shotgun (WGS) entry which is preliminary data.</text>
</comment>
<dbReference type="Gene3D" id="3.40.50.410">
    <property type="entry name" value="von Willebrand factor, type A domain"/>
    <property type="match status" value="1"/>
</dbReference>
<evidence type="ECO:0000313" key="1">
    <source>
        <dbReference type="EMBL" id="GAF91054.1"/>
    </source>
</evidence>